<comment type="caution">
    <text evidence="3">The sequence shown here is derived from an EMBL/GenBank/DDBJ whole genome shotgun (WGS) entry which is preliminary data.</text>
</comment>
<evidence type="ECO:0000313" key="3">
    <source>
        <dbReference type="EMBL" id="MFB5679431.1"/>
    </source>
</evidence>
<dbReference type="InterPro" id="IPR052196">
    <property type="entry name" value="Bact_Kbp"/>
</dbReference>
<evidence type="ECO:0000259" key="2">
    <source>
        <dbReference type="PROSITE" id="PS51782"/>
    </source>
</evidence>
<dbReference type="PROSITE" id="PS51782">
    <property type="entry name" value="LYSM"/>
    <property type="match status" value="1"/>
</dbReference>
<dbReference type="Proteomes" id="UP001580407">
    <property type="component" value="Unassembled WGS sequence"/>
</dbReference>
<feature type="domain" description="LysM" evidence="2">
    <location>
        <begin position="189"/>
        <end position="238"/>
    </location>
</feature>
<dbReference type="RefSeq" id="WP_375523273.1">
    <property type="nucleotide sequence ID" value="NZ_JBHILM010000001.1"/>
</dbReference>
<feature type="region of interest" description="Disordered" evidence="1">
    <location>
        <begin position="169"/>
        <end position="190"/>
    </location>
</feature>
<dbReference type="InterPro" id="IPR018392">
    <property type="entry name" value="LysM"/>
</dbReference>
<dbReference type="CDD" id="cd00118">
    <property type="entry name" value="LysM"/>
    <property type="match status" value="1"/>
</dbReference>
<sequence length="241" mass="26883">MEEYGFFLTYNNQSEVIRLPVNPESLELKSGVNGKSYSIVDFGDINTIQFSKLREISFSSFFPAQSYPFVVGELREPLYYINMIKKWMESRNPIRFVFSGITSPAATNSAEDDLLDAGLTGTGTFAINMAASIESFDWSITAGSQDVDYSISLKEYVFYEPRKVSISTSSTEAKTTVTQKRASDKNTPKSYTLKSGDSLWSVAKKTLGDGSRYKEIQKMNNIADSELKKLPVGKVLKLPSN</sequence>
<dbReference type="SUPFAM" id="SSF54106">
    <property type="entry name" value="LysM domain"/>
    <property type="match status" value="1"/>
</dbReference>
<keyword evidence="4" id="KW-1185">Reference proteome</keyword>
<gene>
    <name evidence="3" type="ORF">ACE3NQ_00720</name>
</gene>
<proteinExistence type="predicted"/>
<dbReference type="EMBL" id="JBHILM010000001">
    <property type="protein sequence ID" value="MFB5679431.1"/>
    <property type="molecule type" value="Genomic_DNA"/>
</dbReference>
<dbReference type="PANTHER" id="PTHR34700:SF4">
    <property type="entry name" value="PHAGE-LIKE ELEMENT PBSX PROTEIN XKDP"/>
    <property type="match status" value="1"/>
</dbReference>
<dbReference type="Pfam" id="PF01476">
    <property type="entry name" value="LysM"/>
    <property type="match status" value="1"/>
</dbReference>
<evidence type="ECO:0000256" key="1">
    <source>
        <dbReference type="SAM" id="MobiDB-lite"/>
    </source>
</evidence>
<protein>
    <submittedName>
        <fullName evidence="3">LysM peptidoglycan-binding domain-containing protein</fullName>
    </submittedName>
</protein>
<dbReference type="InterPro" id="IPR036779">
    <property type="entry name" value="LysM_dom_sf"/>
</dbReference>
<reference evidence="3 4" key="1">
    <citation type="submission" date="2024-09" db="EMBL/GenBank/DDBJ databases">
        <authorList>
            <person name="Ruan L."/>
        </authorList>
    </citation>
    <scope>NUCLEOTIDE SEQUENCE [LARGE SCALE GENOMIC DNA]</scope>
    <source>
        <strain evidence="3 4">D33</strain>
    </source>
</reference>
<dbReference type="Gene3D" id="3.10.350.10">
    <property type="entry name" value="LysM domain"/>
    <property type="match status" value="1"/>
</dbReference>
<accession>A0ABV5B176</accession>
<name>A0ABV5B176_9BACL</name>
<evidence type="ECO:0000313" key="4">
    <source>
        <dbReference type="Proteomes" id="UP001580407"/>
    </source>
</evidence>
<dbReference type="PANTHER" id="PTHR34700">
    <property type="entry name" value="POTASSIUM BINDING PROTEIN KBP"/>
    <property type="match status" value="1"/>
</dbReference>
<organism evidence="3 4">
    <name type="scientific">Paenibacillus terreus</name>
    <dbReference type="NCBI Taxonomy" id="1387834"/>
    <lineage>
        <taxon>Bacteria</taxon>
        <taxon>Bacillati</taxon>
        <taxon>Bacillota</taxon>
        <taxon>Bacilli</taxon>
        <taxon>Bacillales</taxon>
        <taxon>Paenibacillaceae</taxon>
        <taxon>Paenibacillus</taxon>
    </lineage>
</organism>
<feature type="compositionally biased region" description="Polar residues" evidence="1">
    <location>
        <begin position="169"/>
        <end position="180"/>
    </location>
</feature>
<dbReference type="SMART" id="SM00257">
    <property type="entry name" value="LysM"/>
    <property type="match status" value="1"/>
</dbReference>